<keyword evidence="9" id="KW-0808">Transferase</keyword>
<comment type="catalytic activity">
    <reaction evidence="16">
        <text>Preferential cleavage: (Ac)2-L-Lys-D-Ala-|-D-Ala. Also transpeptidation of peptidyl-alanyl moieties that are N-acyl substituents of D-alanine.</text>
        <dbReference type="EC" id="3.4.16.4"/>
    </reaction>
</comment>
<keyword evidence="18" id="KW-0812">Transmembrane</keyword>
<dbReference type="Pfam" id="PF00905">
    <property type="entry name" value="Transpeptidase"/>
    <property type="match status" value="1"/>
</dbReference>
<evidence type="ECO:0000256" key="16">
    <source>
        <dbReference type="ARBA" id="ARBA00034000"/>
    </source>
</evidence>
<dbReference type="SUPFAM" id="SSF56601">
    <property type="entry name" value="beta-lactamase/transpeptidase-like"/>
    <property type="match status" value="1"/>
</dbReference>
<dbReference type="InterPro" id="IPR036950">
    <property type="entry name" value="PBP_transglycosylase"/>
</dbReference>
<evidence type="ECO:0000256" key="8">
    <source>
        <dbReference type="ARBA" id="ARBA00022676"/>
    </source>
</evidence>
<evidence type="ECO:0000256" key="11">
    <source>
        <dbReference type="ARBA" id="ARBA00022960"/>
    </source>
</evidence>
<dbReference type="InterPro" id="IPR001460">
    <property type="entry name" value="PCN-bd_Tpept"/>
</dbReference>
<dbReference type="SUPFAM" id="SSF53955">
    <property type="entry name" value="Lysozyme-like"/>
    <property type="match status" value="1"/>
</dbReference>
<feature type="transmembrane region" description="Helical" evidence="18">
    <location>
        <begin position="20"/>
        <end position="43"/>
    </location>
</feature>
<keyword evidence="18" id="KW-1133">Transmembrane helix</keyword>
<evidence type="ECO:0000256" key="18">
    <source>
        <dbReference type="SAM" id="Phobius"/>
    </source>
</evidence>
<evidence type="ECO:0000256" key="10">
    <source>
        <dbReference type="ARBA" id="ARBA00022801"/>
    </source>
</evidence>
<dbReference type="GO" id="GO:0008658">
    <property type="term" value="F:penicillin binding"/>
    <property type="evidence" value="ECO:0007669"/>
    <property type="project" value="InterPro"/>
</dbReference>
<keyword evidence="11" id="KW-0133">Cell shape</keyword>
<accession>A0A4R1RS48</accession>
<dbReference type="GO" id="GO:0009252">
    <property type="term" value="P:peptidoglycan biosynthetic process"/>
    <property type="evidence" value="ECO:0007669"/>
    <property type="project" value="UniProtKB-KW"/>
</dbReference>
<dbReference type="PANTHER" id="PTHR32282:SF11">
    <property type="entry name" value="PENICILLIN-BINDING PROTEIN 1B"/>
    <property type="match status" value="1"/>
</dbReference>
<dbReference type="Gene3D" id="1.10.3810.10">
    <property type="entry name" value="Biosynthetic peptidoglycan transglycosylase-like"/>
    <property type="match status" value="1"/>
</dbReference>
<keyword evidence="14" id="KW-0511">Multifunctional enzyme</keyword>
<dbReference type="InterPro" id="IPR012338">
    <property type="entry name" value="Beta-lactam/transpept-like"/>
</dbReference>
<keyword evidence="7" id="KW-0645">Protease</keyword>
<evidence type="ECO:0000313" key="21">
    <source>
        <dbReference type="EMBL" id="TCL69184.1"/>
    </source>
</evidence>
<dbReference type="InterPro" id="IPR001264">
    <property type="entry name" value="Glyco_trans_51"/>
</dbReference>
<organism evidence="21 22">
    <name type="scientific">Mariniflexile fucanivorans</name>
    <dbReference type="NCBI Taxonomy" id="264023"/>
    <lineage>
        <taxon>Bacteria</taxon>
        <taxon>Pseudomonadati</taxon>
        <taxon>Bacteroidota</taxon>
        <taxon>Flavobacteriia</taxon>
        <taxon>Flavobacteriales</taxon>
        <taxon>Flavobacteriaceae</taxon>
        <taxon>Mariniflexile</taxon>
    </lineage>
</organism>
<comment type="similarity">
    <text evidence="3">In the C-terminal section; belongs to the transpeptidase family.</text>
</comment>
<keyword evidence="13 18" id="KW-0472">Membrane</keyword>
<evidence type="ECO:0000256" key="17">
    <source>
        <dbReference type="ARBA" id="ARBA00049902"/>
    </source>
</evidence>
<evidence type="ECO:0000256" key="13">
    <source>
        <dbReference type="ARBA" id="ARBA00023136"/>
    </source>
</evidence>
<evidence type="ECO:0000256" key="1">
    <source>
        <dbReference type="ARBA" id="ARBA00004236"/>
    </source>
</evidence>
<dbReference type="GO" id="GO:0030288">
    <property type="term" value="C:outer membrane-bounded periplasmic space"/>
    <property type="evidence" value="ECO:0007669"/>
    <property type="project" value="TreeGrafter"/>
</dbReference>
<evidence type="ECO:0000313" key="22">
    <source>
        <dbReference type="Proteomes" id="UP000295455"/>
    </source>
</evidence>
<dbReference type="GO" id="GO:0005886">
    <property type="term" value="C:plasma membrane"/>
    <property type="evidence" value="ECO:0007669"/>
    <property type="project" value="UniProtKB-SubCell"/>
</dbReference>
<dbReference type="EMBL" id="SLUP01000001">
    <property type="protein sequence ID" value="TCL69184.1"/>
    <property type="molecule type" value="Genomic_DNA"/>
</dbReference>
<comment type="subcellular location">
    <subcellularLocation>
        <location evidence="1">Cell membrane</location>
    </subcellularLocation>
</comment>
<dbReference type="GO" id="GO:0006508">
    <property type="term" value="P:proteolysis"/>
    <property type="evidence" value="ECO:0007669"/>
    <property type="project" value="UniProtKB-KW"/>
</dbReference>
<evidence type="ECO:0000256" key="7">
    <source>
        <dbReference type="ARBA" id="ARBA00022670"/>
    </source>
</evidence>
<sequence>MAAKKQTSVTQDFSKYIRWFWMLFIGGILLAILMFLLASWGLFGEMPDHTVLENPKTNLAAEIISSDGKTIGKFYLNDNRTPVEYDELPKHLVEALLATEDARFHDHSGIDAVGTLRAIVKMGSGGGASTISQQLAKQLFHGEGSKNKLGRMTQKIKEWIIATRLERQYTKEEIIAQYFNIYDFLNNADGIRSAARIYFGKEPKDLDLKESAMLVGMFKNSSLFNPRKRPELTLQRRNVVLAQMYKYDYIDEKVKDSLQKTPLDLNYNPESHREGIATYFRTYLDGFMKDWIKNNPKPDGSKYNLYNDGLKIHTTIDSRMQLYAENAVQDHMSRLQAAFFSQNTPEKNKTAPFIDLSADEIKSLLRGAMKQSERWRKMKYDLDKSDKEIEASFYKPTEMSVFAWKKGKATEIDTIMKPIDSIRYYKTFLRTGMMAMDPQTGHVKAWVGGINYRHFQYDMVKQGKRQVGSTFKPFVYATAIDQLHYSPCDVFPDTPFCIEANKYGNLKDWCPKNSGGDYGGTRTLKDALANSVNTITARLMDKVGPKPVIDLVKKLGIESDIPAVPSIALGTADLSVYEMVGAYAAFANKGVYTKPVMVTTIEDKNGTILYQFKPETRDVLGEEEAYVTVKLLEGVTQFGSGARLRRTGEPYGVYKEIITGYPYALTNPIAGKTGTTQNQSDGWFMGMVPNLVTGVWVGAEDRAAHFRSITYGQGASMALPIWGLFMKSCYADKTLDVSTGNFEVPKNLSINVDCSKESGNYVNGEESGSTPDDLNF</sequence>
<dbReference type="Proteomes" id="UP000295455">
    <property type="component" value="Unassembled WGS sequence"/>
</dbReference>
<keyword evidence="6" id="KW-0121">Carboxypeptidase</keyword>
<proteinExistence type="inferred from homology"/>
<feature type="domain" description="Penicillin-binding protein transpeptidase" evidence="19">
    <location>
        <begin position="433"/>
        <end position="690"/>
    </location>
</feature>
<evidence type="ECO:0000259" key="20">
    <source>
        <dbReference type="Pfam" id="PF00912"/>
    </source>
</evidence>
<dbReference type="GO" id="GO:0009002">
    <property type="term" value="F:serine-type D-Ala-D-Ala carboxypeptidase activity"/>
    <property type="evidence" value="ECO:0007669"/>
    <property type="project" value="UniProtKB-EC"/>
</dbReference>
<comment type="similarity">
    <text evidence="4">In the N-terminal section; belongs to the glycosyltransferase 51 family.</text>
</comment>
<evidence type="ECO:0000256" key="9">
    <source>
        <dbReference type="ARBA" id="ARBA00022679"/>
    </source>
</evidence>
<gene>
    <name evidence="21" type="ORF">EV196_101618</name>
</gene>
<keyword evidence="12" id="KW-0573">Peptidoglycan synthesis</keyword>
<comment type="catalytic activity">
    <reaction evidence="17">
        <text>[GlcNAc-(1-&gt;4)-Mur2Ac(oyl-L-Ala-gamma-D-Glu-L-Lys-D-Ala-D-Ala)](n)-di-trans,octa-cis-undecaprenyl diphosphate + beta-D-GlcNAc-(1-&gt;4)-Mur2Ac(oyl-L-Ala-gamma-D-Glu-L-Lys-D-Ala-D-Ala)-di-trans,octa-cis-undecaprenyl diphosphate = [GlcNAc-(1-&gt;4)-Mur2Ac(oyl-L-Ala-gamma-D-Glu-L-Lys-D-Ala-D-Ala)](n+1)-di-trans,octa-cis-undecaprenyl diphosphate + di-trans,octa-cis-undecaprenyl diphosphate + H(+)</text>
        <dbReference type="Rhea" id="RHEA:23708"/>
        <dbReference type="Rhea" id="RHEA-COMP:9602"/>
        <dbReference type="Rhea" id="RHEA-COMP:9603"/>
        <dbReference type="ChEBI" id="CHEBI:15378"/>
        <dbReference type="ChEBI" id="CHEBI:58405"/>
        <dbReference type="ChEBI" id="CHEBI:60033"/>
        <dbReference type="ChEBI" id="CHEBI:78435"/>
        <dbReference type="EC" id="2.4.99.28"/>
    </reaction>
</comment>
<keyword evidence="22" id="KW-1185">Reference proteome</keyword>
<evidence type="ECO:0000256" key="6">
    <source>
        <dbReference type="ARBA" id="ARBA00022645"/>
    </source>
</evidence>
<evidence type="ECO:0000259" key="19">
    <source>
        <dbReference type="Pfam" id="PF00905"/>
    </source>
</evidence>
<evidence type="ECO:0000256" key="15">
    <source>
        <dbReference type="ARBA" id="ARBA00023316"/>
    </source>
</evidence>
<evidence type="ECO:0000256" key="5">
    <source>
        <dbReference type="ARBA" id="ARBA00022475"/>
    </source>
</evidence>
<dbReference type="InterPro" id="IPR050396">
    <property type="entry name" value="Glycosyltr_51/Transpeptidase"/>
</dbReference>
<dbReference type="InterPro" id="IPR023346">
    <property type="entry name" value="Lysozyme-like_dom_sf"/>
</dbReference>
<dbReference type="Pfam" id="PF00912">
    <property type="entry name" value="Transgly"/>
    <property type="match status" value="1"/>
</dbReference>
<name>A0A4R1RS48_9FLAO</name>
<dbReference type="GO" id="GO:0008955">
    <property type="term" value="F:peptidoglycan glycosyltransferase activity"/>
    <property type="evidence" value="ECO:0007669"/>
    <property type="project" value="UniProtKB-EC"/>
</dbReference>
<dbReference type="GO" id="GO:0008360">
    <property type="term" value="P:regulation of cell shape"/>
    <property type="evidence" value="ECO:0007669"/>
    <property type="project" value="UniProtKB-KW"/>
</dbReference>
<keyword evidence="15" id="KW-0961">Cell wall biogenesis/degradation</keyword>
<evidence type="ECO:0000256" key="3">
    <source>
        <dbReference type="ARBA" id="ARBA00007090"/>
    </source>
</evidence>
<protein>
    <submittedName>
        <fullName evidence="21">Penicillin-binding protein 1A</fullName>
    </submittedName>
</protein>
<keyword evidence="10" id="KW-0378">Hydrolase</keyword>
<evidence type="ECO:0000256" key="4">
    <source>
        <dbReference type="ARBA" id="ARBA00007739"/>
    </source>
</evidence>
<evidence type="ECO:0000256" key="2">
    <source>
        <dbReference type="ARBA" id="ARBA00004752"/>
    </source>
</evidence>
<dbReference type="PANTHER" id="PTHR32282">
    <property type="entry name" value="BINDING PROTEIN TRANSPEPTIDASE, PUTATIVE-RELATED"/>
    <property type="match status" value="1"/>
</dbReference>
<dbReference type="RefSeq" id="WP_132214730.1">
    <property type="nucleotide sequence ID" value="NZ_OX156936.1"/>
</dbReference>
<reference evidence="21 22" key="1">
    <citation type="submission" date="2019-03" db="EMBL/GenBank/DDBJ databases">
        <title>Genomic Encyclopedia of Type Strains, Phase IV (KMG-IV): sequencing the most valuable type-strain genomes for metagenomic binning, comparative biology and taxonomic classification.</title>
        <authorList>
            <person name="Goeker M."/>
        </authorList>
    </citation>
    <scope>NUCLEOTIDE SEQUENCE [LARGE SCALE GENOMIC DNA]</scope>
    <source>
        <strain evidence="21 22">DSM 18792</strain>
    </source>
</reference>
<evidence type="ECO:0000256" key="12">
    <source>
        <dbReference type="ARBA" id="ARBA00022984"/>
    </source>
</evidence>
<dbReference type="GO" id="GO:0071555">
    <property type="term" value="P:cell wall organization"/>
    <property type="evidence" value="ECO:0007669"/>
    <property type="project" value="UniProtKB-KW"/>
</dbReference>
<evidence type="ECO:0000256" key="14">
    <source>
        <dbReference type="ARBA" id="ARBA00023268"/>
    </source>
</evidence>
<feature type="domain" description="Glycosyl transferase family 51" evidence="20">
    <location>
        <begin position="68"/>
        <end position="244"/>
    </location>
</feature>
<dbReference type="AlphaFoldDB" id="A0A4R1RS48"/>
<dbReference type="Gene3D" id="3.40.710.10">
    <property type="entry name" value="DD-peptidase/beta-lactamase superfamily"/>
    <property type="match status" value="2"/>
</dbReference>
<comment type="caution">
    <text evidence="21">The sequence shown here is derived from an EMBL/GenBank/DDBJ whole genome shotgun (WGS) entry which is preliminary data.</text>
</comment>
<keyword evidence="5" id="KW-1003">Cell membrane</keyword>
<dbReference type="OrthoDB" id="9766909at2"/>
<keyword evidence="8" id="KW-0328">Glycosyltransferase</keyword>
<comment type="pathway">
    <text evidence="2">Cell wall biogenesis; peptidoglycan biosynthesis.</text>
</comment>